<dbReference type="InterPro" id="IPR027417">
    <property type="entry name" value="P-loop_NTPase"/>
</dbReference>
<sequence>MGSSRSADPPPAGPRELPPVATHFVSRTDELAGLDKLVADAARGAGSGASVAVVIGPGGVGKTALAVKWATEHAHRFPDGQLYVDLRSFSPDTALTPFDALGRFLRALGVQPEQVPATLAEQLGRYRTITARRRLQLLVLVDNAASAEQVRPLIPTSIRSVVLVTTRIRLDGLVGDGAQLVEVPPLPQAKAVALLTKLVGGDRPGAEPDAVAELAQLCGRFPIALRVAAARLITRSHLAVSEVVAQLRDERSRLAALSIPASPEDSITTLFDWSYHYLQPYEAELYRLLGQLPAAEFGIGVAAAVTQLAAHEVGVGLQALVDASLLQEVGPDRYRFHDLVRLHARAQPEQHRLEVIARAGAWYLEAMTRANLAVIPATLRWRVGPTAEQLSGEPPAFTSDRKALDWLARELPNVLAVLEEVAADRHDELAWQLCEALWEPMLYRKPLPEALRAHELGITAAQRCGHTVAESRLRYQRGRAYLDLGQPDAAEAETLRAIELAREAADRRNESAALEQLGRAWQARGDVDTAITHFTTSLNIEAELGIDRGVANRHRRIADALLQAGRAAEAGPHLAAARQILSTAGDDKDLARVAISEARLEGQFGRPEAAIALLLAAREVLRRSGSVVYEAYVLLALAEVDEHHGRPEQARGFLTEAVELLRDLGGPVLEEARDALAALDRAVPAAQPAIPTTAPPSTEESE</sequence>
<keyword evidence="3" id="KW-1185">Reference proteome</keyword>
<dbReference type="Proteomes" id="UP000399805">
    <property type="component" value="Unassembled WGS sequence"/>
</dbReference>
<reference evidence="2 3" key="1">
    <citation type="submission" date="2019-09" db="EMBL/GenBank/DDBJ databases">
        <authorList>
            <person name="Leyn A S."/>
        </authorList>
    </citation>
    <scope>NUCLEOTIDE SEQUENCE [LARGE SCALE GENOMIC DNA]</scope>
    <source>
        <strain evidence="2">AA231_1</strain>
    </source>
</reference>
<dbReference type="SUPFAM" id="SSF48452">
    <property type="entry name" value="TPR-like"/>
    <property type="match status" value="1"/>
</dbReference>
<dbReference type="PROSITE" id="PS50005">
    <property type="entry name" value="TPR"/>
    <property type="match status" value="1"/>
</dbReference>
<dbReference type="Gene3D" id="1.25.40.10">
    <property type="entry name" value="Tetratricopeptide repeat domain"/>
    <property type="match status" value="1"/>
</dbReference>
<dbReference type="SMART" id="SM00028">
    <property type="entry name" value="TPR"/>
    <property type="match status" value="3"/>
</dbReference>
<dbReference type="PANTHER" id="PTHR47691:SF3">
    <property type="entry name" value="HTH-TYPE TRANSCRIPTIONAL REGULATOR RV0890C-RELATED"/>
    <property type="match status" value="1"/>
</dbReference>
<name>A0A6I8M3U4_9PSEU</name>
<proteinExistence type="predicted"/>
<dbReference type="PANTHER" id="PTHR47691">
    <property type="entry name" value="REGULATOR-RELATED"/>
    <property type="match status" value="1"/>
</dbReference>
<dbReference type="InterPro" id="IPR019734">
    <property type="entry name" value="TPR_rpt"/>
</dbReference>
<dbReference type="EMBL" id="CABVGP010000003">
    <property type="protein sequence ID" value="VVJ22669.1"/>
    <property type="molecule type" value="Genomic_DNA"/>
</dbReference>
<evidence type="ECO:0000313" key="2">
    <source>
        <dbReference type="EMBL" id="VVJ22669.1"/>
    </source>
</evidence>
<feature type="repeat" description="TPR" evidence="1">
    <location>
        <begin position="511"/>
        <end position="544"/>
    </location>
</feature>
<protein>
    <submittedName>
        <fullName evidence="2">Transcriptional regulator</fullName>
    </submittedName>
</protein>
<dbReference type="AlphaFoldDB" id="A0A6I8M3U4"/>
<dbReference type="Gene3D" id="3.40.50.300">
    <property type="entry name" value="P-loop containing nucleotide triphosphate hydrolases"/>
    <property type="match status" value="1"/>
</dbReference>
<dbReference type="SUPFAM" id="SSF52540">
    <property type="entry name" value="P-loop containing nucleoside triphosphate hydrolases"/>
    <property type="match status" value="1"/>
</dbReference>
<keyword evidence="1" id="KW-0802">TPR repeat</keyword>
<organism evidence="2 3">
    <name type="scientific">Amycolatopsis camponoti</name>
    <dbReference type="NCBI Taxonomy" id="2606593"/>
    <lineage>
        <taxon>Bacteria</taxon>
        <taxon>Bacillati</taxon>
        <taxon>Actinomycetota</taxon>
        <taxon>Actinomycetes</taxon>
        <taxon>Pseudonocardiales</taxon>
        <taxon>Pseudonocardiaceae</taxon>
        <taxon>Amycolatopsis</taxon>
    </lineage>
</organism>
<dbReference type="InterPro" id="IPR011990">
    <property type="entry name" value="TPR-like_helical_dom_sf"/>
</dbReference>
<evidence type="ECO:0000256" key="1">
    <source>
        <dbReference type="PROSITE-ProRule" id="PRU00339"/>
    </source>
</evidence>
<gene>
    <name evidence="2" type="ORF">AA23TX_07586</name>
</gene>
<evidence type="ECO:0000313" key="3">
    <source>
        <dbReference type="Proteomes" id="UP000399805"/>
    </source>
</evidence>
<accession>A0A6I8M3U4</accession>